<dbReference type="Proteomes" id="UP001328107">
    <property type="component" value="Unassembled WGS sequence"/>
</dbReference>
<gene>
    <name evidence="5" type="ORF">PMAYCL1PPCAC_10790</name>
</gene>
<keyword evidence="3" id="KW-0489">Methyltransferase</keyword>
<dbReference type="GO" id="GO:0016279">
    <property type="term" value="F:protein-lysine N-methyltransferase activity"/>
    <property type="evidence" value="ECO:0007669"/>
    <property type="project" value="InterPro"/>
</dbReference>
<dbReference type="PANTHER" id="PTHR13200:SF0">
    <property type="entry name" value="EEF1A LYSINE METHYLTRANSFERASE 1"/>
    <property type="match status" value="1"/>
</dbReference>
<dbReference type="PROSITE" id="PS00092">
    <property type="entry name" value="N6_MTASE"/>
    <property type="match status" value="1"/>
</dbReference>
<keyword evidence="6" id="KW-1185">Reference proteome</keyword>
<dbReference type="GO" id="GO:0032259">
    <property type="term" value="P:methylation"/>
    <property type="evidence" value="ECO:0007669"/>
    <property type="project" value="UniProtKB-KW"/>
</dbReference>
<evidence type="ECO:0000313" key="5">
    <source>
        <dbReference type="EMBL" id="GMR40595.1"/>
    </source>
</evidence>
<dbReference type="GO" id="GO:0003676">
    <property type="term" value="F:nucleic acid binding"/>
    <property type="evidence" value="ECO:0007669"/>
    <property type="project" value="InterPro"/>
</dbReference>
<evidence type="ECO:0000256" key="2">
    <source>
        <dbReference type="ARBA" id="ARBA00022490"/>
    </source>
</evidence>
<comment type="caution">
    <text evidence="5">The sequence shown here is derived from an EMBL/GenBank/DDBJ whole genome shotgun (WGS) entry which is preliminary data.</text>
</comment>
<accession>A0AAN5CD74</accession>
<comment type="subcellular location">
    <subcellularLocation>
        <location evidence="1">Cytoplasm</location>
    </subcellularLocation>
</comment>
<evidence type="ECO:0000256" key="4">
    <source>
        <dbReference type="ARBA" id="ARBA00022679"/>
    </source>
</evidence>
<organism evidence="5 6">
    <name type="scientific">Pristionchus mayeri</name>
    <dbReference type="NCBI Taxonomy" id="1317129"/>
    <lineage>
        <taxon>Eukaryota</taxon>
        <taxon>Metazoa</taxon>
        <taxon>Ecdysozoa</taxon>
        <taxon>Nematoda</taxon>
        <taxon>Chromadorea</taxon>
        <taxon>Rhabditida</taxon>
        <taxon>Rhabditina</taxon>
        <taxon>Diplogasteromorpha</taxon>
        <taxon>Diplogasteroidea</taxon>
        <taxon>Neodiplogasteridae</taxon>
        <taxon>Pristionchus</taxon>
    </lineage>
</organism>
<reference evidence="6" key="1">
    <citation type="submission" date="2022-10" db="EMBL/GenBank/DDBJ databases">
        <title>Genome assembly of Pristionchus species.</title>
        <authorList>
            <person name="Yoshida K."/>
            <person name="Sommer R.J."/>
        </authorList>
    </citation>
    <scope>NUCLEOTIDE SEQUENCE [LARGE SCALE GENOMIC DNA]</scope>
    <source>
        <strain evidence="6">RS5460</strain>
    </source>
</reference>
<dbReference type="AlphaFoldDB" id="A0AAN5CD74"/>
<evidence type="ECO:0000256" key="1">
    <source>
        <dbReference type="ARBA" id="ARBA00004496"/>
    </source>
</evidence>
<keyword evidence="2" id="KW-0963">Cytoplasm</keyword>
<dbReference type="InterPro" id="IPR002052">
    <property type="entry name" value="DNA_methylase_N6_adenine_CS"/>
</dbReference>
<evidence type="ECO:0000256" key="3">
    <source>
        <dbReference type="ARBA" id="ARBA00022603"/>
    </source>
</evidence>
<dbReference type="HAMAP" id="MF_03187">
    <property type="entry name" value="Methyltr_EFM5"/>
    <property type="match status" value="1"/>
</dbReference>
<dbReference type="InterPro" id="IPR041370">
    <property type="entry name" value="Mlase_EEF1AKMT1/ZCCHC4"/>
</dbReference>
<feature type="non-terminal residue" evidence="5">
    <location>
        <position position="1"/>
    </location>
</feature>
<dbReference type="EMBL" id="BTRK01000003">
    <property type="protein sequence ID" value="GMR40595.1"/>
    <property type="molecule type" value="Genomic_DNA"/>
</dbReference>
<proteinExistence type="inferred from homology"/>
<evidence type="ECO:0000313" key="6">
    <source>
        <dbReference type="Proteomes" id="UP001328107"/>
    </source>
</evidence>
<sequence length="217" mass="24274">ASSDVDDDIPTLSADVLALVNDFKREQAERELAAEEGETLPEEDWQLSQFWYSEETAVRLCEEIAAVCADLPEEVANVALLSTPTLLPYFKKLEGFRSGRLRVKLFENDVRFGTIHPDEFVEYDYKAPLNVPSFLHAHFDFIVADPPFLAEECQKKFAETIRLIGKPAANVLVCTGATMEEMMGAELGARRTSFSPAHANNLSNDFASYANYEVKTL</sequence>
<keyword evidence="4" id="KW-0808">Transferase</keyword>
<evidence type="ECO:0008006" key="7">
    <source>
        <dbReference type="Google" id="ProtNLM"/>
    </source>
</evidence>
<name>A0AAN5CD74_9BILA</name>
<dbReference type="InterPro" id="IPR019369">
    <property type="entry name" value="Efm5/EEF1AKMT1"/>
</dbReference>
<protein>
    <recommendedName>
        <fullName evidence="7">N(6)-adenine-specific DNA methyltransferase 2</fullName>
    </recommendedName>
</protein>
<dbReference type="PANTHER" id="PTHR13200">
    <property type="entry name" value="EEF1A LYSINE METHYLTRANSFERASE 1"/>
    <property type="match status" value="1"/>
</dbReference>
<dbReference type="Pfam" id="PF10237">
    <property type="entry name" value="N6-adenineMlase"/>
    <property type="match status" value="1"/>
</dbReference>
<dbReference type="GO" id="GO:0005737">
    <property type="term" value="C:cytoplasm"/>
    <property type="evidence" value="ECO:0007669"/>
    <property type="project" value="UniProtKB-SubCell"/>
</dbReference>